<evidence type="ECO:0000313" key="2">
    <source>
        <dbReference type="EMBL" id="MFC4710539.1"/>
    </source>
</evidence>
<dbReference type="Proteomes" id="UP001596026">
    <property type="component" value="Unassembled WGS sequence"/>
</dbReference>
<keyword evidence="1" id="KW-0472">Membrane</keyword>
<reference evidence="3" key="1">
    <citation type="journal article" date="2019" name="Int. J. Syst. Evol. Microbiol.">
        <title>The Global Catalogue of Microorganisms (GCM) 10K type strain sequencing project: providing services to taxonomists for standard genome sequencing and annotation.</title>
        <authorList>
            <consortium name="The Broad Institute Genomics Platform"/>
            <consortium name="The Broad Institute Genome Sequencing Center for Infectious Disease"/>
            <person name="Wu L."/>
            <person name="Ma J."/>
        </authorList>
    </citation>
    <scope>NUCLEOTIDE SEQUENCE [LARGE SCALE GENOMIC DNA]</scope>
    <source>
        <strain evidence="3">CGMCC 1.19061</strain>
    </source>
</reference>
<comment type="caution">
    <text evidence="2">The sequence shown here is derived from an EMBL/GenBank/DDBJ whole genome shotgun (WGS) entry which is preliminary data.</text>
</comment>
<accession>A0ABV9M5G0</accession>
<sequence>TSISYLHDFFVYFLMHFILQFTNEIIRKISQKKLSQILTLIHTGEGNAWLGEILSILGTGVVVFVGYIYIRLNRKS</sequence>
<gene>
    <name evidence="2" type="ORF">ACFO3L_07975</name>
</gene>
<keyword evidence="1" id="KW-0812">Transmembrane</keyword>
<dbReference type="RefSeq" id="WP_379965676.1">
    <property type="nucleotide sequence ID" value="NZ_JBHSGT010000051.1"/>
</dbReference>
<protein>
    <submittedName>
        <fullName evidence="2">Uncharacterized protein</fullName>
    </submittedName>
</protein>
<feature type="transmembrane region" description="Helical" evidence="1">
    <location>
        <begin position="47"/>
        <end position="70"/>
    </location>
</feature>
<keyword evidence="3" id="KW-1185">Reference proteome</keyword>
<keyword evidence="1" id="KW-1133">Transmembrane helix</keyword>
<evidence type="ECO:0000313" key="3">
    <source>
        <dbReference type="Proteomes" id="UP001596026"/>
    </source>
</evidence>
<organism evidence="2 3">
    <name type="scientific">Enterococcus eurekensis</name>
    <dbReference type="NCBI Taxonomy" id="1159753"/>
    <lineage>
        <taxon>Bacteria</taxon>
        <taxon>Bacillati</taxon>
        <taxon>Bacillota</taxon>
        <taxon>Bacilli</taxon>
        <taxon>Lactobacillales</taxon>
        <taxon>Enterococcaceae</taxon>
        <taxon>Enterococcus</taxon>
    </lineage>
</organism>
<name>A0ABV9M5G0_9ENTE</name>
<dbReference type="EMBL" id="JBHSGT010000051">
    <property type="protein sequence ID" value="MFC4710539.1"/>
    <property type="molecule type" value="Genomic_DNA"/>
</dbReference>
<feature type="non-terminal residue" evidence="2">
    <location>
        <position position="1"/>
    </location>
</feature>
<evidence type="ECO:0000256" key="1">
    <source>
        <dbReference type="SAM" id="Phobius"/>
    </source>
</evidence>
<proteinExistence type="predicted"/>